<name>A0A2T9Z881_9FUNG</name>
<keyword evidence="3" id="KW-1185">Reference proteome</keyword>
<dbReference type="AlphaFoldDB" id="A0A2T9Z881"/>
<sequence>MEGKYSKKSHLDRNQTVPVSKRQKICSEKRSPTPHQLNSTKANDSLPNKDTELAKDTDNKREITIDIPPQNINNFSHFWQPKSYARGDKLEGAECEVHFRDWRKQLLDGRFYSCNRYVDYESRLVNKAYLGPIFEDSSILRCFSNVFIDTPTFIRLVNFGNDSYGWEWFVKFRYGTNYSTILDLNNHLIEDKRLVLFKNEAPIILKCLPSGDRYSVPVCQDFVVDTINSVSIRSSAYKYAKLFPDNDRDAFLALISSYAGKYAYGSNHFSFFASMFRYYFSALLANTCTLNVRGYSRVSDNEHMRVTLLQTLANISLARKVTLVNAGYGDKDYVHFLVTCGRSGVPEYRTSVCPRSASACVYDRICIKFDKPVLVIHKSKLSMSRYVPKWPRNHSLIKSYILRYANTVCAVQAMNDAFRFMKIISGLQESHLTKGLVLPISEHYNDYLVEFLCYRRRSFPPYFSFVENQNEFMDILGNSLIGSTVEASIATFIEGALSKRNHDEIDFSRADEILRNVISDLETDSKNGVGLLSTLSGFDLSCLYQVRGSSLVYSLIDKYMHYRYTKTFERLFLPRPTLNSWTYHIRRPFTYEILHQKMELNQFSYEDVQLLEMLNFNKNSKVITNTWSRLPLSKKKSNRNLGINTLKKRWFLSLGNKYSNLQIWYAEPEHSRFEYLDSYKTWSVVQRLSRSSKYQQKSLF</sequence>
<dbReference type="Proteomes" id="UP000245609">
    <property type="component" value="Unassembled WGS sequence"/>
</dbReference>
<dbReference type="EMBL" id="MBFS01001624">
    <property type="protein sequence ID" value="PVV00811.1"/>
    <property type="molecule type" value="Genomic_DNA"/>
</dbReference>
<feature type="compositionally biased region" description="Polar residues" evidence="1">
    <location>
        <begin position="33"/>
        <end position="46"/>
    </location>
</feature>
<evidence type="ECO:0000256" key="1">
    <source>
        <dbReference type="SAM" id="MobiDB-lite"/>
    </source>
</evidence>
<gene>
    <name evidence="2" type="ORF">BB560_004787</name>
</gene>
<reference evidence="2 3" key="1">
    <citation type="journal article" date="2018" name="MBio">
        <title>Comparative Genomics Reveals the Core Gene Toolbox for the Fungus-Insect Symbiosis.</title>
        <authorList>
            <person name="Wang Y."/>
            <person name="Stata M."/>
            <person name="Wang W."/>
            <person name="Stajich J.E."/>
            <person name="White M.M."/>
            <person name="Moncalvo J.M."/>
        </authorList>
    </citation>
    <scope>NUCLEOTIDE SEQUENCE [LARGE SCALE GENOMIC DNA]</scope>
    <source>
        <strain evidence="2 3">SC-DP-2</strain>
    </source>
</reference>
<evidence type="ECO:0000313" key="2">
    <source>
        <dbReference type="EMBL" id="PVV00811.1"/>
    </source>
</evidence>
<feature type="compositionally biased region" description="Basic and acidic residues" evidence="1">
    <location>
        <begin position="1"/>
        <end position="13"/>
    </location>
</feature>
<organism evidence="2 3">
    <name type="scientific">Smittium megazygosporum</name>
    <dbReference type="NCBI Taxonomy" id="133381"/>
    <lineage>
        <taxon>Eukaryota</taxon>
        <taxon>Fungi</taxon>
        <taxon>Fungi incertae sedis</taxon>
        <taxon>Zoopagomycota</taxon>
        <taxon>Kickxellomycotina</taxon>
        <taxon>Harpellomycetes</taxon>
        <taxon>Harpellales</taxon>
        <taxon>Legeriomycetaceae</taxon>
        <taxon>Smittium</taxon>
    </lineage>
</organism>
<protein>
    <submittedName>
        <fullName evidence="2">Uncharacterized protein</fullName>
    </submittedName>
</protein>
<comment type="caution">
    <text evidence="2">The sequence shown here is derived from an EMBL/GenBank/DDBJ whole genome shotgun (WGS) entry which is preliminary data.</text>
</comment>
<evidence type="ECO:0000313" key="3">
    <source>
        <dbReference type="Proteomes" id="UP000245609"/>
    </source>
</evidence>
<proteinExistence type="predicted"/>
<feature type="compositionally biased region" description="Basic and acidic residues" evidence="1">
    <location>
        <begin position="47"/>
        <end position="62"/>
    </location>
</feature>
<feature type="region of interest" description="Disordered" evidence="1">
    <location>
        <begin position="1"/>
        <end position="62"/>
    </location>
</feature>
<accession>A0A2T9Z881</accession>